<dbReference type="RefSeq" id="WP_184930563.1">
    <property type="nucleotide sequence ID" value="NZ_JACHJY010000002.1"/>
</dbReference>
<evidence type="ECO:0000313" key="2">
    <source>
        <dbReference type="EMBL" id="MBB4981094.1"/>
    </source>
</evidence>
<dbReference type="AlphaFoldDB" id="A0A7W7XA39"/>
<organism evidence="2 3">
    <name type="scientific">Streptomyces nymphaeiformis</name>
    <dbReference type="NCBI Taxonomy" id="2663842"/>
    <lineage>
        <taxon>Bacteria</taxon>
        <taxon>Bacillati</taxon>
        <taxon>Actinomycetota</taxon>
        <taxon>Actinomycetes</taxon>
        <taxon>Kitasatosporales</taxon>
        <taxon>Streptomycetaceae</taxon>
        <taxon>Streptomyces</taxon>
    </lineage>
</organism>
<feature type="domain" description="Transposase IS110-like N-terminal" evidence="1">
    <location>
        <begin position="6"/>
        <end position="62"/>
    </location>
</feature>
<dbReference type="EMBL" id="JACHJY010000002">
    <property type="protein sequence ID" value="MBB4981094.1"/>
    <property type="molecule type" value="Genomic_DNA"/>
</dbReference>
<sequence>MPEPWAGTDAGKEEHHCTVIDMDGVKLLSRRVANSEDELLKLLSGVLDLADGGTVTWAADLKRLIQSYLGADRRAGTTGMYSGPKRSYEDDLAESAFSDITKRRSPVRRTWTPTGVVAYLRSTSFARADLFKDRHTRFESEAPALLEQHATDGVLIEDAVFDVLLARRPGGAR</sequence>
<accession>A0A7W7XA39</accession>
<name>A0A7W7XA39_9ACTN</name>
<dbReference type="Proteomes" id="UP000582643">
    <property type="component" value="Unassembled WGS sequence"/>
</dbReference>
<keyword evidence="3" id="KW-1185">Reference proteome</keyword>
<dbReference type="GO" id="GO:0006313">
    <property type="term" value="P:DNA transposition"/>
    <property type="evidence" value="ECO:0007669"/>
    <property type="project" value="InterPro"/>
</dbReference>
<dbReference type="Pfam" id="PF01548">
    <property type="entry name" value="DEDD_Tnp_IS110"/>
    <property type="match status" value="1"/>
</dbReference>
<protein>
    <recommendedName>
        <fullName evidence="1">Transposase IS110-like N-terminal domain-containing protein</fullName>
    </recommendedName>
</protein>
<gene>
    <name evidence="2" type="ORF">GGE06_002002</name>
</gene>
<dbReference type="GO" id="GO:0003677">
    <property type="term" value="F:DNA binding"/>
    <property type="evidence" value="ECO:0007669"/>
    <property type="project" value="InterPro"/>
</dbReference>
<proteinExistence type="predicted"/>
<reference evidence="2 3" key="1">
    <citation type="submission" date="2020-08" db="EMBL/GenBank/DDBJ databases">
        <title>Genomic Encyclopedia of Type Strains, Phase III (KMG-III): the genomes of soil and plant-associated and newly described type strains.</title>
        <authorList>
            <person name="Whitman W."/>
        </authorList>
    </citation>
    <scope>NUCLEOTIDE SEQUENCE [LARGE SCALE GENOMIC DNA]</scope>
    <source>
        <strain evidence="2 3">SFB5A</strain>
    </source>
</reference>
<comment type="caution">
    <text evidence="2">The sequence shown here is derived from an EMBL/GenBank/DDBJ whole genome shotgun (WGS) entry which is preliminary data.</text>
</comment>
<evidence type="ECO:0000313" key="3">
    <source>
        <dbReference type="Proteomes" id="UP000582643"/>
    </source>
</evidence>
<dbReference type="InterPro" id="IPR002525">
    <property type="entry name" value="Transp_IS110-like_N"/>
</dbReference>
<evidence type="ECO:0000259" key="1">
    <source>
        <dbReference type="Pfam" id="PF01548"/>
    </source>
</evidence>
<dbReference type="GO" id="GO:0004803">
    <property type="term" value="F:transposase activity"/>
    <property type="evidence" value="ECO:0007669"/>
    <property type="project" value="InterPro"/>
</dbReference>